<feature type="transmembrane region" description="Helical" evidence="1">
    <location>
        <begin position="243"/>
        <end position="262"/>
    </location>
</feature>
<proteinExistence type="predicted"/>
<dbReference type="NCBIfam" id="TIGR00341">
    <property type="entry name" value="TIGR00341 family protein"/>
    <property type="match status" value="1"/>
</dbReference>
<dbReference type="PANTHER" id="PTHR20992">
    <property type="entry name" value="AT15442P-RELATED"/>
    <property type="match status" value="1"/>
</dbReference>
<keyword evidence="1" id="KW-0812">Transmembrane</keyword>
<dbReference type="Proteomes" id="UP000578569">
    <property type="component" value="Unassembled WGS sequence"/>
</dbReference>
<dbReference type="InterPro" id="IPR005240">
    <property type="entry name" value="DUF389"/>
</dbReference>
<gene>
    <name evidence="2" type="ORF">FHS50_001528</name>
</gene>
<feature type="transmembrane region" description="Helical" evidence="1">
    <location>
        <begin position="58"/>
        <end position="77"/>
    </location>
</feature>
<dbReference type="RefSeq" id="WP_183933757.1">
    <property type="nucleotide sequence ID" value="NZ_JACICF010000001.1"/>
</dbReference>
<dbReference type="EMBL" id="JACICF010000001">
    <property type="protein sequence ID" value="MBB3764505.1"/>
    <property type="molecule type" value="Genomic_DNA"/>
</dbReference>
<feature type="transmembrane region" description="Helical" evidence="1">
    <location>
        <begin position="205"/>
        <end position="231"/>
    </location>
</feature>
<feature type="transmembrane region" description="Helical" evidence="1">
    <location>
        <begin position="118"/>
        <end position="138"/>
    </location>
</feature>
<sequence>MTADQTAAPETEAKTNPHADERLKIVALARQWWRRNMVKTVDQLDVIRRTKEECDLSGRYIFMTSMSAGIAVLGLILSSPAVVIGAMLLSPLMGPIIGAGFAIAIWDVKWLRVSGRTLFIGVIAAILLSALISWMSPIQTVTPEIAGRTQPSLLDLAVALFSGLAGSYAMIRGRAGTIVGVAIAVALMPPLGVVGFGLATLNWTVFGGALMLFITNLVTIAATSAVMARLYGFRTNLSKKRSAIQSVVIALSLLVLAIPLYFSLGQIAWEARATRAANQVLAAQFDNRARFQSINVNTDSDPVTVSAAVFTSEYRGEASTRAQELLSQQLGVPVAVEIEQFRVPIASRAAEEAELAAARNRQQAEATQRTIDRLVDLMALVGGVPRDDVLIDRERRRAVVRARPIEGATLSAYRRLELRIAATVPDWTVQLIPPARSLPDVAISEDGVPDARAVRLIAWAGERISFPVLITGSSDNVEIVRQALEQAGLEDVQTAAGSGDAVTAEWTTPRAD</sequence>
<reference evidence="2 3" key="1">
    <citation type="submission" date="2020-08" db="EMBL/GenBank/DDBJ databases">
        <title>Genomic Encyclopedia of Type Strains, Phase IV (KMG-IV): sequencing the most valuable type-strain genomes for metagenomic binning, comparative biology and taxonomic classification.</title>
        <authorList>
            <person name="Goeker M."/>
        </authorList>
    </citation>
    <scope>NUCLEOTIDE SEQUENCE [LARGE SCALE GENOMIC DNA]</scope>
    <source>
        <strain evidence="2 3">DSM 24194</strain>
    </source>
</reference>
<organism evidence="2 3">
    <name type="scientific">Sphingomicrobium lutaoense</name>
    <dbReference type="NCBI Taxonomy" id="515949"/>
    <lineage>
        <taxon>Bacteria</taxon>
        <taxon>Pseudomonadati</taxon>
        <taxon>Pseudomonadota</taxon>
        <taxon>Alphaproteobacteria</taxon>
        <taxon>Sphingomonadales</taxon>
        <taxon>Sphingomonadaceae</taxon>
        <taxon>Sphingomicrobium</taxon>
    </lineage>
</organism>
<dbReference type="AlphaFoldDB" id="A0A839Z4G1"/>
<feature type="transmembrane region" description="Helical" evidence="1">
    <location>
        <begin position="178"/>
        <end position="199"/>
    </location>
</feature>
<feature type="transmembrane region" description="Helical" evidence="1">
    <location>
        <begin position="153"/>
        <end position="171"/>
    </location>
</feature>
<keyword evidence="3" id="KW-1185">Reference proteome</keyword>
<protein>
    <submittedName>
        <fullName evidence="2">Putative hydrophobic protein (TIGR00271 family)</fullName>
    </submittedName>
</protein>
<evidence type="ECO:0000256" key="1">
    <source>
        <dbReference type="SAM" id="Phobius"/>
    </source>
</evidence>
<feature type="transmembrane region" description="Helical" evidence="1">
    <location>
        <begin position="83"/>
        <end position="106"/>
    </location>
</feature>
<evidence type="ECO:0000313" key="2">
    <source>
        <dbReference type="EMBL" id="MBB3764505.1"/>
    </source>
</evidence>
<evidence type="ECO:0000313" key="3">
    <source>
        <dbReference type="Proteomes" id="UP000578569"/>
    </source>
</evidence>
<keyword evidence="1" id="KW-1133">Transmembrane helix</keyword>
<comment type="caution">
    <text evidence="2">The sequence shown here is derived from an EMBL/GenBank/DDBJ whole genome shotgun (WGS) entry which is preliminary data.</text>
</comment>
<name>A0A839Z4G1_9SPHN</name>
<dbReference type="PANTHER" id="PTHR20992:SF9">
    <property type="entry name" value="AT15442P-RELATED"/>
    <property type="match status" value="1"/>
</dbReference>
<dbReference type="Pfam" id="PF04087">
    <property type="entry name" value="DUF389"/>
    <property type="match status" value="1"/>
</dbReference>
<keyword evidence="1" id="KW-0472">Membrane</keyword>
<accession>A0A839Z4G1</accession>